<sequence>MLQSLACHLTHTLPEYKEALLEKLSRNLGAPLNSLGVEVLFALFLKEPLNAVKDPGRNILMVIDGLDESEYQGRNELLDVIGKHFFKLPKWIRFLVTARPEINITERLKHLQPMHLNQKQEENLSDIKRFFELRLGNQLEQERKNVLLDKLVERTEGIFLFAYFLSAVLEENASPITLEEVESRLPLGISSVYLDHFKRLEKELCKELKIEEEQVLHFLCALTASREPLPLAFASRTLQPSGNCSTARRKVNKIIACISFLLPICHDRVHFIHKSVKDWLTNTSSYGQHEFIVDEKEGHKILFDLCTVELDKIKDKKLLASQFNEAEQYALQHGVQHMTELDGLGDHSTNYIVDHLVNSYVIDLELIFCRLCVNSVVPSDNLQSVQRNVNVASLQEGTYSLLRHLSKNPSKTFLSVEGPPTSFVSNYLSKALRKHSYLLKDHPQALFQSLVNEGSPELSLRAAAILENKLPHASYMKYLDKEEERGGVQGRFYCSDSVACFDVSPEMDYMRLSLWSMEDGKKLWCISLQDNVASFSISQDGSLVAVADSPGSVLIIDSETGEGQCLWKIKYILCGLMHLAFNVKYTLTCGYLGFRSEDVGHNRYRWVWNGENRYQICSFQKEDLFSSSPGVSWPLLPTGNFFLWPIDLRTLDLDDFYKQNGVNCLVKSVRRVFPDLSAGFYTRLSDNSILASSPSFNYVALLDVSHRDCSSESSAVNEVMLSPEGDTLYSICSDHRSCEVTVLRLSNQNILTPKKSFLVPSLFLLPVKEGVVLSMGNGVPELWNFELTRRIRPLPKLSGYERLSRVSHELIACQGQSHYLTEKEVTSQYPLFEGTHLPELGVSYSPVDTETASGVHDSTEISDNAISPNSFDFALMQLCFPLLSLTADRMLEVDIFNVTTQEFIFSKVSHDVAIKFVCCNIRGEFLVCSCEEIDDDFFEIEELTFSLRKNGSHKNLWERKSRKFFGESFSPRLIFSPTEEFIVTWGSLGEGDGLHILDARCGETRQSLLKNRDDIVDCKFACDDESLLCCTSDNFLRLFQIRTGDLLCILDIEERPFSLGASAREDLVAVGLSSGRLKFIHVELPRRKESDRKVTVLRLSNQEILTPKKSFEFPSPFLLPVKEGVVLSMGNGVPELWNFELTRLIRPLPKLKGYERLSLITNELIACHRYLTEKKLTSENPLPEGTDLPEVVVSYSPDPYDFSLMELSYRLLSPIAFKMLEVDIFNVASEEFIYSWKTKVFYDARIEFVYCNVRGEFLVCSCEETVDGLLAIEKLTLWLRKKNSHKNLWERKSKKYHGESFRPEEFVVTWDSLNAGYGLHILDARCGETRHNLLKNHDDIVDCKFACDGESLLCCTSDNFLRLFQIRTGGLLCILDIEERPFSLGASAREDLVAVGLLLGRLKFIHVELPRREESEREVMATSTSTLLASSVEKTNGAKLSRLLIDGGTAVLRNVFDHYHAPANLVTDLNSHRKTLHSLLRRRILKKPQWDILFPPPGVAPDSKSFDITLLFLLLTNICGLSCPSSGWHSKPHASDNSFEANLARIKFYRNELYGHVTTTSVDESTFNNLWQEISSVLVALGLDKAEIDRLKDEHCGEEDYIDALLDWASSEEDIKSHLRDIRRNQTENQEIVSKVLQTQHDCGKVLEENKSKLEELAENQATTREVVQEQHETLKTDFQEVKREIELLKKKQERERSDKILKNLMQAEFKGDIEHHVKRFQEGTREWIFKKVEDWLNDRNSPNRVMVISGNAGMGKSVISAIICERIQEAGRLSGNHFCQHNNARYSKPQLMLQSLAIHLSRTLPEYKRALVEQLSRNLGLELNSMGVEELFTLLFMEPLTNVSNPGESLLMVVDGLDESEYKGRNDLLNVVANQFCKLPEWIRLFVTTRPEINIADSLKRLKPIILEENKEENVRDIKLFFEMRLSHRMKETQKSSILENLVKKSEGVFLYAYYLIDFIEENVPFLTLEHLEGGLPLGISSVYQCHFKRLEKELCKELKIEEEQVFRFLSALTASREPLPIAFVSNMFDSDGKSFTAQRTIKKAIACISTLLPLRNDRLHFFHKSVKDWLSGSSVYGDHEFILDEKKGHEILFNLCKIELENVKRRRIHNCTFSDTETYALQHGVQHMIEVDSFIRDPVTTGVDGLIEAFVTDLKLVYAKLCVNSNCPSEDLYNVQKHVRPALSHEEVCSNLDLLQDVLRKHSFLLRDHPLLFFQSLVNEGLPELSSIAASILDNDLSHVSYLKYVHTGEGNGAVKARFYGSHRVACFDVSPDMNFMVCECRDGTVHLWSLKTGNIQWKRPSFITRQYVGVHPYGVFSDLGAYRPIGSYVLTFYNSVIFHPNGKYVLPGNLRNVYTLSGDCVELFIDSECKFAHCVFPKDKKAMLTDRFDNPKQLSLWSMEDGTELNRFTCEETISAFTISEDGSKIAFADLTGSIYLQQIGRWNAPVLHRRISKACGLMHFSPDGEFLCCGHLPCEIEHVGMNNYGWTFDHHRKFTFCDLTNLAVLCSSGEILLWPIQSGNSVLDYFSNWVDDIRGVFPCFSAGFFKKLDSTTVLTGGPSFNYIVAVNVDVLSATNSAPTKMKVREIVMSVEGDAIYSISSSDDDYNASEVLVTVVRMSSKEILTKKTFTCGCVSLLPTKSGIILSVGQDTPQLWSFDLLECIKPLTKLRGVEKLTSLSSEAIACQRHRRIMTPKEFWGSEWSRLSKDEDESLTPNVASETEINHFSPEVGDVSSDEENVLTVDDSSWAGDSTHFSDPSCLGVFTLFACQSFGMLDEDIFNAVTGEIVSSMKTTVSPNDKIHSVLVNLRSQILLCFVEEIFDVVHKEKIRFSLSENNCGVPIWCRHSERCEESPFDPYFIFSPSEEFLVTWGSLDSGYGLHILDTKTGKTCHTFIEDHDNIVDCKFVDNGDILISCTRDNFLRLLNVRSGEQLSMLDIGEQPFSLGACLSNHLVSIGLSKTRMKFVQVELPRAKEVVENKVGMKQAGQNGSSTRRAFLSAPHTLLRTHSLFYSEMATAAAPSTLVSSERTTNGGKLSRLLIDGGTTVLRNVFDTYHPPLHLSAGLSANYSILSNLLKKKVLRVAQWDLLYPPGGVTPDSKTFDITLLFLLLTNICGLSPPPFGWHAKPSSGDTSLEANLVRVKLFRNELYGHLSTTSIDTPTFSSLWKDISVVLVALGLNQGEIDRLKAENCGEEEFLNLLLEWCESEEEIKSRLNDIHHSQTGVQQSIEDIRQTQLKGHQTLEDSNFKLHYIHNFQREEHKRMEEQRQCLKELLQTSIKDHRAVAESKIKLDEISQSQTKSEQCVKEVGKKQLENRKLLEDSNFRLREVHQTQIDTQEVMYKLHQIHQEDYKAAEETKSKLEKVLRNQEKHLADLRHIEHGEKNTTEEGKKHKEDEILTKIAKIDSEEEVKYHTERYLEGTRVSIFTKVENWLDDRSSQNRVTVISGNAGMGKSVISAVLCKKLQETGRLSCSHFCQHDKARHRNPKVMLQSLASQLSESLPEYKKALVNALSRNLGIELNNVEVKELFELLFQVPLRSLKAPDKNILMVIDGLDESEYRGRNELLELISEHFINLPCWIRFLVTTRPEINISDSLKKFQPLELKPDDEESLKDIRLLFEKKLGCLIQQGYQEIVISELVQKSEGLILYAYLLAEFVSQNVRLLTPDSMDSTLPSGISSVYQTYFQRLENELSKELNVKEEQFLTFLSALVSAREPLPVPFVTEMILSGKNSLADGRKVRKAITCISSLLPVRDDRIYFFHKSVKDWLTDMASYGQHDFTVEEREGHRILSNLCAKQLDDVKHKDVHSEAFNSTTKYALQHGVKHMLEMGNCFDKRLLEEVVKKYVIDLQLVYLKLCADSTAASEDIDFVQKQSGFNELNVNVQNALSTLLFLLRKFIADITQLPHVIFQTVLNEGGPELSSEALTLLTSKYSKIPCIVSKHGDTQVTTLKAQFEMSSAVACFDVSPHRDYMVCECKDGTLQLWSLNTGKLLWNRAVIVTKRFRPNFKRAYRMVPCSQVLSIYRSVVFHPFQEVVLPGVLSQAYSFKGDLMALFPKSQCEFEVCSVSADKTAILTDSPRDSKCIVLWSLESGLEISRTTRKEDVLSFAWSRDGRILAISYSSGSVDLVDVRESFKTLTQTNLPEVCGMMQFTPDHRHLICLHESTAGEISSKHYILNVNEKKISNTFSTDLSLVFGPINLSKGYDSPSEGGFLYGDPLPWILRSTCPSTEFVLDQNTVLGVYEVSTNILMRNTNNSNDTAGISSTQVSSIAFSLDGETLYVVNEAAVPWVKAWDLKNGELRAKKRLPKNAEQTWLVPVRDGVILAINEDSPELWNFQLSKCTRRWPDLHQIADIIPVSGERVLCAKDTFELNIINTVSGEIEATMFTHGKNCIACNGKCHVITSDDRTVQLSNDKTVFWEKDMSALCGLFSPDESLVILQRQWFGEDLMIVNAVSGITLFCITCMPIPFGFQFISDEEIIVSSFVKNAKCLRLFNVKSGDLLSVLPVEGEWSCLAACRKERLIAVGLHDSSTSFRAFQTRESLSKLANCTD</sequence>
<dbReference type="OrthoDB" id="5965280at2759"/>
<dbReference type="EMBL" id="RCHS01004040">
    <property type="protein sequence ID" value="RMX38185.1"/>
    <property type="molecule type" value="Genomic_DNA"/>
</dbReference>
<reference evidence="4 5" key="1">
    <citation type="journal article" date="2018" name="Sci. Rep.">
        <title>Comparative analysis of the Pocillopora damicornis genome highlights role of immune system in coral evolution.</title>
        <authorList>
            <person name="Cunning R."/>
            <person name="Bay R.A."/>
            <person name="Gillette P."/>
            <person name="Baker A.C."/>
            <person name="Traylor-Knowles N."/>
        </authorList>
    </citation>
    <scope>NUCLEOTIDE SEQUENCE [LARGE SCALE GENOMIC DNA]</scope>
    <source>
        <strain evidence="4">RSMAS</strain>
        <tissue evidence="4">Whole animal</tissue>
    </source>
</reference>
<evidence type="ECO:0000256" key="2">
    <source>
        <dbReference type="SAM" id="Coils"/>
    </source>
</evidence>
<dbReference type="Pfam" id="PF24883">
    <property type="entry name" value="NPHP3_N"/>
    <property type="match status" value="3"/>
</dbReference>
<dbReference type="InterPro" id="IPR027417">
    <property type="entry name" value="P-loop_NTPase"/>
</dbReference>
<evidence type="ECO:0000259" key="3">
    <source>
        <dbReference type="PROSITE" id="PS50837"/>
    </source>
</evidence>
<dbReference type="InterPro" id="IPR056884">
    <property type="entry name" value="NPHP3-like_N"/>
</dbReference>
<accession>A0A3M6T9X8</accession>
<feature type="domain" description="NACHT" evidence="3">
    <location>
        <begin position="1745"/>
        <end position="1892"/>
    </location>
</feature>
<dbReference type="SUPFAM" id="SSF52540">
    <property type="entry name" value="P-loop containing nucleoside triphosphate hydrolases"/>
    <property type="match status" value="2"/>
</dbReference>
<keyword evidence="2" id="KW-0175">Coiled coil</keyword>
<dbReference type="SUPFAM" id="SSF82171">
    <property type="entry name" value="DPP6 N-terminal domain-like"/>
    <property type="match status" value="1"/>
</dbReference>
<dbReference type="InterPro" id="IPR011047">
    <property type="entry name" value="Quinoprotein_ADH-like_sf"/>
</dbReference>
<keyword evidence="1" id="KW-0677">Repeat</keyword>
<proteinExistence type="predicted"/>
<dbReference type="InterPro" id="IPR058056">
    <property type="entry name" value="WH_TANC1/2"/>
</dbReference>
<dbReference type="Pfam" id="PF25521">
    <property type="entry name" value="WHD_TANC1"/>
    <property type="match status" value="1"/>
</dbReference>
<evidence type="ECO:0000313" key="4">
    <source>
        <dbReference type="EMBL" id="RMX38185.1"/>
    </source>
</evidence>
<dbReference type="InterPro" id="IPR041249">
    <property type="entry name" value="HEPN_DZIP3"/>
</dbReference>
<name>A0A3M6T9X8_POCDA</name>
<evidence type="ECO:0000256" key="1">
    <source>
        <dbReference type="ARBA" id="ARBA00022737"/>
    </source>
</evidence>
<feature type="domain" description="NACHT" evidence="3">
    <location>
        <begin position="3445"/>
        <end position="3592"/>
    </location>
</feature>
<dbReference type="PANTHER" id="PTHR10039">
    <property type="entry name" value="AMELOGENIN"/>
    <property type="match status" value="1"/>
</dbReference>
<dbReference type="InterPro" id="IPR015943">
    <property type="entry name" value="WD40/YVTN_repeat-like_dom_sf"/>
</dbReference>
<dbReference type="Gene3D" id="3.40.50.300">
    <property type="entry name" value="P-loop containing nucleotide triphosphate hydrolases"/>
    <property type="match status" value="2"/>
</dbReference>
<organism evidence="4 5">
    <name type="scientific">Pocillopora damicornis</name>
    <name type="common">Cauliflower coral</name>
    <name type="synonym">Millepora damicornis</name>
    <dbReference type="NCBI Taxonomy" id="46731"/>
    <lineage>
        <taxon>Eukaryota</taxon>
        <taxon>Metazoa</taxon>
        <taxon>Cnidaria</taxon>
        <taxon>Anthozoa</taxon>
        <taxon>Hexacorallia</taxon>
        <taxon>Scleractinia</taxon>
        <taxon>Astrocoeniina</taxon>
        <taxon>Pocilloporidae</taxon>
        <taxon>Pocillopora</taxon>
    </lineage>
</organism>
<dbReference type="InterPro" id="IPR007111">
    <property type="entry name" value="NACHT_NTPase"/>
</dbReference>
<keyword evidence="5" id="KW-1185">Reference proteome</keyword>
<dbReference type="PANTHER" id="PTHR10039:SF17">
    <property type="entry name" value="FUNGAL STAND N-TERMINAL GOODBYE DOMAIN-CONTAINING PROTEIN-RELATED"/>
    <property type="match status" value="1"/>
</dbReference>
<dbReference type="Pfam" id="PF18738">
    <property type="entry name" value="HEPN_DZIP3"/>
    <property type="match status" value="2"/>
</dbReference>
<dbReference type="SUPFAM" id="SSF50998">
    <property type="entry name" value="Quinoprotein alcohol dehydrogenase-like"/>
    <property type="match status" value="3"/>
</dbReference>
<dbReference type="Gene3D" id="2.130.10.10">
    <property type="entry name" value="YVTN repeat-like/Quinoprotein amine dehydrogenase"/>
    <property type="match status" value="7"/>
</dbReference>
<evidence type="ECO:0000313" key="5">
    <source>
        <dbReference type="Proteomes" id="UP000275408"/>
    </source>
</evidence>
<dbReference type="InterPro" id="IPR001680">
    <property type="entry name" value="WD40_rpt"/>
</dbReference>
<dbReference type="InterPro" id="IPR036322">
    <property type="entry name" value="WD40_repeat_dom_sf"/>
</dbReference>
<dbReference type="Proteomes" id="UP000275408">
    <property type="component" value="Unassembled WGS sequence"/>
</dbReference>
<gene>
    <name evidence="4" type="ORF">pdam_00023361</name>
</gene>
<feature type="coiled-coil region" evidence="2">
    <location>
        <begin position="3348"/>
        <end position="3382"/>
    </location>
</feature>
<dbReference type="SMART" id="SM00320">
    <property type="entry name" value="WD40"/>
    <property type="match status" value="10"/>
</dbReference>
<comment type="caution">
    <text evidence="4">The sequence shown here is derived from an EMBL/GenBank/DDBJ whole genome shotgun (WGS) entry which is preliminary data.</text>
</comment>
<dbReference type="Pfam" id="PF00400">
    <property type="entry name" value="WD40"/>
    <property type="match status" value="3"/>
</dbReference>
<dbReference type="PROSITE" id="PS50837">
    <property type="entry name" value="NACHT"/>
    <property type="match status" value="2"/>
</dbReference>
<dbReference type="SUPFAM" id="SSF50978">
    <property type="entry name" value="WD40 repeat-like"/>
    <property type="match status" value="2"/>
</dbReference>
<feature type="coiled-coil region" evidence="2">
    <location>
        <begin position="1665"/>
        <end position="1699"/>
    </location>
</feature>
<protein>
    <recommendedName>
        <fullName evidence="3">NACHT domain-containing protein</fullName>
    </recommendedName>
</protein>